<name>A0A022WGK2_TRIRU</name>
<feature type="region of interest" description="Disordered" evidence="1">
    <location>
        <begin position="152"/>
        <end position="192"/>
    </location>
</feature>
<feature type="compositionally biased region" description="Basic residues" evidence="1">
    <location>
        <begin position="165"/>
        <end position="176"/>
    </location>
</feature>
<gene>
    <name evidence="3" type="ORF">H103_00585</name>
</gene>
<keyword evidence="2" id="KW-0812">Transmembrane</keyword>
<accession>A0A022WGK2</accession>
<feature type="transmembrane region" description="Helical" evidence="2">
    <location>
        <begin position="25"/>
        <end position="47"/>
    </location>
</feature>
<evidence type="ECO:0000313" key="3">
    <source>
        <dbReference type="EMBL" id="EZF57178.1"/>
    </source>
</evidence>
<dbReference type="EMBL" id="KK207697">
    <property type="protein sequence ID" value="EZF57178.1"/>
    <property type="molecule type" value="Genomic_DNA"/>
</dbReference>
<dbReference type="OrthoDB" id="10647699at2759"/>
<proteinExistence type="predicted"/>
<keyword evidence="2" id="KW-1133">Transmembrane helix</keyword>
<feature type="region of interest" description="Disordered" evidence="1">
    <location>
        <begin position="83"/>
        <end position="112"/>
    </location>
</feature>
<protein>
    <submittedName>
        <fullName evidence="3">Uncharacterized protein</fullName>
    </submittedName>
</protein>
<dbReference type="Proteomes" id="UP000023758">
    <property type="component" value="Unassembled WGS sequence"/>
</dbReference>
<evidence type="ECO:0000256" key="2">
    <source>
        <dbReference type="SAM" id="Phobius"/>
    </source>
</evidence>
<reference evidence="3" key="1">
    <citation type="submission" date="2014-02" db="EMBL/GenBank/DDBJ databases">
        <title>The Genome Sequence of Trichophyton rubrum (morphotype fischeri) CBS 288.86.</title>
        <authorList>
            <consortium name="The Broad Institute Genomics Platform"/>
            <person name="Cuomo C.A."/>
            <person name="White T.C."/>
            <person name="Graser Y."/>
            <person name="Martinez-Rossi N."/>
            <person name="Heitman J."/>
            <person name="Young S.K."/>
            <person name="Zeng Q."/>
            <person name="Gargeya S."/>
            <person name="Abouelleil A."/>
            <person name="Alvarado L."/>
            <person name="Chapman S.B."/>
            <person name="Gainer-Dewar J."/>
            <person name="Goldberg J."/>
            <person name="Griggs A."/>
            <person name="Gujja S."/>
            <person name="Hansen M."/>
            <person name="Howarth C."/>
            <person name="Imamovic A."/>
            <person name="Larimer J."/>
            <person name="Martinez D."/>
            <person name="Murphy C."/>
            <person name="Pearson M.D."/>
            <person name="Persinoti G."/>
            <person name="Poon T."/>
            <person name="Priest M."/>
            <person name="Roberts A.D."/>
            <person name="Saif S."/>
            <person name="Shea T.D."/>
            <person name="Sykes S.N."/>
            <person name="Wortman J."/>
            <person name="Nusbaum C."/>
            <person name="Birren B."/>
        </authorList>
    </citation>
    <scope>NUCLEOTIDE SEQUENCE [LARGE SCALE GENOMIC DNA]</scope>
    <source>
        <strain evidence="3">CBS 288.86</strain>
    </source>
</reference>
<keyword evidence="2" id="KW-0472">Membrane</keyword>
<feature type="compositionally biased region" description="Gly residues" evidence="1">
    <location>
        <begin position="183"/>
        <end position="192"/>
    </location>
</feature>
<organism evidence="3">
    <name type="scientific">Trichophyton rubrum CBS 288.86</name>
    <dbReference type="NCBI Taxonomy" id="1215330"/>
    <lineage>
        <taxon>Eukaryota</taxon>
        <taxon>Fungi</taxon>
        <taxon>Dikarya</taxon>
        <taxon>Ascomycota</taxon>
        <taxon>Pezizomycotina</taxon>
        <taxon>Eurotiomycetes</taxon>
        <taxon>Eurotiomycetidae</taxon>
        <taxon>Onygenales</taxon>
        <taxon>Arthrodermataceae</taxon>
        <taxon>Trichophyton</taxon>
    </lineage>
</organism>
<sequence length="294" mass="29945">MVCLFGNPHPFARIPPASAVPFQDFWTYASWLSFTYIFCLFCLATTLENFLDFQKYAGWHGGAGGGQSVAGGGGWWGGPRSVAGGGGRGADRVRNVTTPTTAGKPVVGEPTPNQTSVSCEVIVSGLQLTCSMRRRGPVAQKKTHMAIITPHTTAAPIGSTPPQGRGKRGGQRRRWAGLRGSSRSGGGSGGDGGCHCAAHAAGDAAGDAGVAVHVAVFVAVAVTVAVAVAVAAGTAVCCSVAGEEEEEVQRRVSDALRGQTRSTVTGFCVAPSILPLLTTFVPSGTGGNTPPLDP</sequence>
<evidence type="ECO:0000256" key="1">
    <source>
        <dbReference type="SAM" id="MobiDB-lite"/>
    </source>
</evidence>
<dbReference type="HOGENOM" id="CLU_947288_0_0_1"/>
<dbReference type="AlphaFoldDB" id="A0A022WGK2"/>